<reference evidence="3 4" key="1">
    <citation type="submission" date="2023-11" db="EMBL/GenBank/DDBJ databases">
        <title>Complete genome of Pseudomonas benzenivorans BA3361.</title>
        <authorList>
            <person name="Shin S.Y."/>
            <person name="Song J."/>
            <person name="Kang H."/>
        </authorList>
    </citation>
    <scope>NUCLEOTIDE SEQUENCE [LARGE SCALE GENOMIC DNA]</scope>
    <source>
        <strain evidence="3 4">HNIBRBA3361</strain>
    </source>
</reference>
<feature type="domain" description="HNH nuclease" evidence="2">
    <location>
        <begin position="267"/>
        <end position="323"/>
    </location>
</feature>
<dbReference type="GO" id="GO:0004519">
    <property type="term" value="F:endonuclease activity"/>
    <property type="evidence" value="ECO:0007669"/>
    <property type="project" value="UniProtKB-KW"/>
</dbReference>
<dbReference type="SMART" id="SM00507">
    <property type="entry name" value="HNHc"/>
    <property type="match status" value="1"/>
</dbReference>
<dbReference type="Proteomes" id="UP001305928">
    <property type="component" value="Chromosome"/>
</dbReference>
<organism evidence="3 4">
    <name type="scientific">Pseudomonas benzenivorans</name>
    <dbReference type="NCBI Taxonomy" id="556533"/>
    <lineage>
        <taxon>Bacteria</taxon>
        <taxon>Pseudomonadati</taxon>
        <taxon>Pseudomonadota</taxon>
        <taxon>Gammaproteobacteria</taxon>
        <taxon>Pseudomonadales</taxon>
        <taxon>Pseudomonadaceae</taxon>
        <taxon>Pseudomonas</taxon>
    </lineage>
</organism>
<dbReference type="InterPro" id="IPR003615">
    <property type="entry name" value="HNH_nuc"/>
</dbReference>
<dbReference type="InterPro" id="IPR052892">
    <property type="entry name" value="NA-targeting_endonuclease"/>
</dbReference>
<protein>
    <submittedName>
        <fullName evidence="3">HNH endonuclease signature motif containing protein</fullName>
        <ecNumber evidence="3">3.1.-.-</ecNumber>
    </submittedName>
</protein>
<evidence type="ECO:0000256" key="1">
    <source>
        <dbReference type="SAM" id="Phobius"/>
    </source>
</evidence>
<dbReference type="Gene3D" id="1.10.30.50">
    <property type="match status" value="1"/>
</dbReference>
<evidence type="ECO:0000259" key="2">
    <source>
        <dbReference type="SMART" id="SM00507"/>
    </source>
</evidence>
<dbReference type="EC" id="3.1.-.-" evidence="3"/>
<evidence type="ECO:0000313" key="3">
    <source>
        <dbReference type="EMBL" id="WPC06126.1"/>
    </source>
</evidence>
<proteinExistence type="predicted"/>
<keyword evidence="3" id="KW-0255">Endonuclease</keyword>
<dbReference type="Pfam" id="PF01844">
    <property type="entry name" value="HNH"/>
    <property type="match status" value="1"/>
</dbReference>
<sequence>MLRTALGFLVVAIILDAGHPDLFLSIKGRAVLYLATISIVAWEIYTFWYFHNEQFLKLKSGIKDHATDCNNLNHHIEELKRTQLDINSYDYGLSDRYDTSRYQFKRSKWAKAKRDEKVHNCSASVCKAANDQPFKYLCKYFDIDVNEETLSHLESALNNYLAAYQGKILLEQERDRLMQTLTGPLPSLFYKLNKSRLAKELGFEPVRLVDIHFQTYRFQYVSSGGNSSYEVSIVLDMENLEKFIKYLGDMLRFKNSAKGQRALMTPQLREKIKNRDGNTCQQCGISARDEPNLLIEVDHIIPISKGGTTTEDNLQALCWRCNRTKGATLYQATNSVYEPV</sequence>
<name>A0ABZ0PYX1_9PSED</name>
<keyword evidence="4" id="KW-1185">Reference proteome</keyword>
<keyword evidence="1" id="KW-0812">Transmembrane</keyword>
<gene>
    <name evidence="3" type="ORF">SBP02_05065</name>
</gene>
<dbReference type="InterPro" id="IPR002711">
    <property type="entry name" value="HNH"/>
</dbReference>
<keyword evidence="3" id="KW-0540">Nuclease</keyword>
<dbReference type="CDD" id="cd00085">
    <property type="entry name" value="HNHc"/>
    <property type="match status" value="1"/>
</dbReference>
<keyword evidence="1" id="KW-1133">Transmembrane helix</keyword>
<dbReference type="RefSeq" id="WP_318645307.1">
    <property type="nucleotide sequence ID" value="NZ_CP137892.1"/>
</dbReference>
<dbReference type="PANTHER" id="PTHR33877">
    <property type="entry name" value="SLL1193 PROTEIN"/>
    <property type="match status" value="1"/>
</dbReference>
<dbReference type="PANTHER" id="PTHR33877:SF1">
    <property type="entry name" value="TYPE IV METHYL-DIRECTED RESTRICTION ENZYME ECOKMCRA"/>
    <property type="match status" value="1"/>
</dbReference>
<accession>A0ABZ0PYX1</accession>
<feature type="transmembrane region" description="Helical" evidence="1">
    <location>
        <begin position="30"/>
        <end position="50"/>
    </location>
</feature>
<keyword evidence="1" id="KW-0472">Membrane</keyword>
<dbReference type="EMBL" id="CP137892">
    <property type="protein sequence ID" value="WPC06126.1"/>
    <property type="molecule type" value="Genomic_DNA"/>
</dbReference>
<keyword evidence="3" id="KW-0378">Hydrolase</keyword>
<dbReference type="GO" id="GO:0016787">
    <property type="term" value="F:hydrolase activity"/>
    <property type="evidence" value="ECO:0007669"/>
    <property type="project" value="UniProtKB-KW"/>
</dbReference>
<evidence type="ECO:0000313" key="4">
    <source>
        <dbReference type="Proteomes" id="UP001305928"/>
    </source>
</evidence>